<evidence type="ECO:0000313" key="1">
    <source>
        <dbReference type="EMBL" id="SMP66664.1"/>
    </source>
</evidence>
<sequence>MSFALNEIATGKVIEVDVTGKLTKEAYAEFMPMTEERIKEHGKVRILFVMHDFHGWDMGAAWEDIKFDMKHFNDIERLAIVGESKWEKGMSVFCRPFTTAEIKYFDIADVEKAREWIEADM</sequence>
<dbReference type="InterPro" id="IPR021866">
    <property type="entry name" value="SpoIIAA-like"/>
</dbReference>
<reference evidence="1 2" key="1">
    <citation type="submission" date="2017-05" db="EMBL/GenBank/DDBJ databases">
        <authorList>
            <person name="Varghese N."/>
            <person name="Submissions S."/>
        </authorList>
    </citation>
    <scope>NUCLEOTIDE SEQUENCE [LARGE SCALE GENOMIC DNA]</scope>
    <source>
        <strain evidence="1 2">DSM 25457</strain>
    </source>
</reference>
<evidence type="ECO:0000313" key="2">
    <source>
        <dbReference type="Proteomes" id="UP001158067"/>
    </source>
</evidence>
<dbReference type="Proteomes" id="UP001158067">
    <property type="component" value="Unassembled WGS sequence"/>
</dbReference>
<comment type="caution">
    <text evidence="1">The sequence shown here is derived from an EMBL/GenBank/DDBJ whole genome shotgun (WGS) entry which is preliminary data.</text>
</comment>
<gene>
    <name evidence="1" type="ORF">SAMN06265222_11024</name>
</gene>
<organism evidence="1 2">
    <name type="scientific">Neorhodopirellula lusitana</name>
    <dbReference type="NCBI Taxonomy" id="445327"/>
    <lineage>
        <taxon>Bacteria</taxon>
        <taxon>Pseudomonadati</taxon>
        <taxon>Planctomycetota</taxon>
        <taxon>Planctomycetia</taxon>
        <taxon>Pirellulales</taxon>
        <taxon>Pirellulaceae</taxon>
        <taxon>Neorhodopirellula</taxon>
    </lineage>
</organism>
<dbReference type="InterPro" id="IPR038396">
    <property type="entry name" value="SpoIIAA-like_sf"/>
</dbReference>
<dbReference type="EMBL" id="FXUG01000010">
    <property type="protein sequence ID" value="SMP66664.1"/>
    <property type="molecule type" value="Genomic_DNA"/>
</dbReference>
<dbReference type="Gene3D" id="3.40.50.10600">
    <property type="entry name" value="SpoIIaa-like domains"/>
    <property type="match status" value="1"/>
</dbReference>
<dbReference type="Pfam" id="PF11964">
    <property type="entry name" value="SpoIIAA-like"/>
    <property type="match status" value="1"/>
</dbReference>
<keyword evidence="2" id="KW-1185">Reference proteome</keyword>
<name>A0ABY1QBY8_9BACT</name>
<proteinExistence type="predicted"/>
<accession>A0ABY1QBY8</accession>
<protein>
    <submittedName>
        <fullName evidence="1">SpoIIAA-like</fullName>
    </submittedName>
</protein>
<dbReference type="SUPFAM" id="SSF52091">
    <property type="entry name" value="SpoIIaa-like"/>
    <property type="match status" value="1"/>
</dbReference>
<dbReference type="InterPro" id="IPR036513">
    <property type="entry name" value="STAS_dom_sf"/>
</dbReference>
<dbReference type="RefSeq" id="WP_283433800.1">
    <property type="nucleotide sequence ID" value="NZ_FXUG01000010.1"/>
</dbReference>